<accession>A0A9P0GRJ6</accession>
<evidence type="ECO:0000256" key="3">
    <source>
        <dbReference type="ARBA" id="ARBA00010136"/>
    </source>
</evidence>
<dbReference type="FunFam" id="2.60.40.1730:FF:000004">
    <property type="entry name" value="Leukotriene A(4) hydrolase"/>
    <property type="match status" value="1"/>
</dbReference>
<keyword evidence="5" id="KW-0336">GPI-anchor</keyword>
<dbReference type="InterPro" id="IPR014782">
    <property type="entry name" value="Peptidase_M1_dom"/>
</dbReference>
<dbReference type="GO" id="GO:0006508">
    <property type="term" value="P:proteolysis"/>
    <property type="evidence" value="ECO:0007669"/>
    <property type="project" value="UniProtKB-KW"/>
</dbReference>
<evidence type="ECO:0000256" key="13">
    <source>
        <dbReference type="PIRSR" id="PIRSR634015-2"/>
    </source>
</evidence>
<dbReference type="OrthoDB" id="79562at2759"/>
<dbReference type="SUPFAM" id="SSF63737">
    <property type="entry name" value="Leukotriene A4 hydrolase N-terminal domain"/>
    <property type="match status" value="1"/>
</dbReference>
<comment type="cofactor">
    <cofactor evidence="14">
        <name>Zn(2+)</name>
        <dbReference type="ChEBI" id="CHEBI:29105"/>
    </cofactor>
    <text evidence="14">Binds 1 zinc ion per subunit.</text>
</comment>
<dbReference type="GO" id="GO:0005829">
    <property type="term" value="C:cytosol"/>
    <property type="evidence" value="ECO:0007669"/>
    <property type="project" value="TreeGrafter"/>
</dbReference>
<protein>
    <recommendedName>
        <fullName evidence="15">Peptidase M1 leukotriene A4 hydrolase/aminopeptidase C-terminal domain-containing protein</fullName>
    </recommendedName>
</protein>
<dbReference type="GO" id="GO:0004301">
    <property type="term" value="F:epoxide hydrolase activity"/>
    <property type="evidence" value="ECO:0007669"/>
    <property type="project" value="TreeGrafter"/>
</dbReference>
<dbReference type="InterPro" id="IPR034015">
    <property type="entry name" value="M1_LTA4H"/>
</dbReference>
<dbReference type="PANTHER" id="PTHR45726:SF3">
    <property type="entry name" value="LEUKOTRIENE A-4 HYDROLASE"/>
    <property type="match status" value="1"/>
</dbReference>
<dbReference type="InterPro" id="IPR038502">
    <property type="entry name" value="M1_LTA-4_hydro/amino_C_sf"/>
</dbReference>
<sequence length="608" mass="69214">MEKTGLSPNDPSSFSRPELVTIRDICLNLNINFDSKILSGNVVLTVEKLDESATELVLDSFKLNISSVYDSESSNKLQYELSDHIPDYGSKLTIQLPSAETNHFKIGIDYQTSPEASGLQWLSPKATAGKKLPYLFSQFQSSHARSVIPCQDTPGVKQTYSASISAPPEFTVLMSAICNGTKTLQAGKLSHFIQKVPVPSYLIAIAVGALESRKLGPRSHVWAEKEIIDECAYEFADTEHQLKTAEDICGPYVWGIYDLLVLPPSFPYGGMENPCLTFVTPTLLAGDKSLANVVAHEIAHSWTGNLVTNRNYEHFWLNEGFTVFVERKIQGRLTSPQSQDFDAYTSISELKETIDRLGVDSPLTRLVVDLKGVHPDEAFSTVPYEKGQTFLRWLEARVGGPEKFEPFLREYFEEFKYRSIDTSDFKGFFEKRFPECGDVDWDTWLYSPGMPPVIPQYDTSLAVICDTLLDKFYQWDGEGSLPISEEDGGSLSTNQKIYFFQKISDQEAQPIQKLILLEKLFNLDKMKNAEIKFRWLRICLKARWEDKVHDVLTWINIVGRMKFVRPLYRELFQWEATKLRAIENFKANRRNMMHVTAFTIAKDLRLEE</sequence>
<dbReference type="InterPro" id="IPR045357">
    <property type="entry name" value="Aminopeptidase_N-like_N"/>
</dbReference>
<dbReference type="InterPro" id="IPR001930">
    <property type="entry name" value="Peptidase_M1"/>
</dbReference>
<dbReference type="Gene3D" id="2.60.40.1730">
    <property type="entry name" value="tricorn interacting facor f3 domain"/>
    <property type="match status" value="1"/>
</dbReference>
<evidence type="ECO:0000256" key="1">
    <source>
        <dbReference type="ARBA" id="ARBA00004496"/>
    </source>
</evidence>
<reference evidence="16" key="1">
    <citation type="submission" date="2022-01" db="EMBL/GenBank/DDBJ databases">
        <authorList>
            <person name="King R."/>
        </authorList>
    </citation>
    <scope>NUCLEOTIDE SEQUENCE</scope>
</reference>
<dbReference type="FunFam" id="3.30.2010.30:FF:000001">
    <property type="entry name" value="Leukotriene A(4) hydrolase"/>
    <property type="match status" value="1"/>
</dbReference>
<gene>
    <name evidence="16" type="ORF">PHAECO_LOCUS9234</name>
</gene>
<evidence type="ECO:0000256" key="7">
    <source>
        <dbReference type="ARBA" id="ARBA00022723"/>
    </source>
</evidence>
<dbReference type="InterPro" id="IPR049980">
    <property type="entry name" value="LTA4H_cat"/>
</dbReference>
<evidence type="ECO:0000256" key="2">
    <source>
        <dbReference type="ARBA" id="ARBA00004609"/>
    </source>
</evidence>
<keyword evidence="5" id="KW-0325">Glycoprotein</keyword>
<keyword evidence="10" id="KW-0482">Metalloprotease</keyword>
<feature type="binding site" evidence="13">
    <location>
        <begin position="138"/>
        <end position="140"/>
    </location>
    <ligand>
        <name>a peptide</name>
        <dbReference type="ChEBI" id="CHEBI:60466"/>
    </ligand>
</feature>
<feature type="binding site" evidence="14">
    <location>
        <position position="300"/>
    </location>
    <ligand>
        <name>Zn(2+)</name>
        <dbReference type="ChEBI" id="CHEBI:29105"/>
        <note>catalytic</note>
    </ligand>
</feature>
<feature type="binding site" evidence="14">
    <location>
        <position position="319"/>
    </location>
    <ligand>
        <name>Zn(2+)</name>
        <dbReference type="ChEBI" id="CHEBI:29105"/>
        <note>catalytic</note>
    </ligand>
</feature>
<keyword evidence="5" id="KW-0472">Membrane</keyword>
<dbReference type="EMBL" id="OU896711">
    <property type="protein sequence ID" value="CAH1169848.1"/>
    <property type="molecule type" value="Genomic_DNA"/>
</dbReference>
<organism evidence="16 17">
    <name type="scientific">Phaedon cochleariae</name>
    <name type="common">Mustard beetle</name>
    <dbReference type="NCBI Taxonomy" id="80249"/>
    <lineage>
        <taxon>Eukaryota</taxon>
        <taxon>Metazoa</taxon>
        <taxon>Ecdysozoa</taxon>
        <taxon>Arthropoda</taxon>
        <taxon>Hexapoda</taxon>
        <taxon>Insecta</taxon>
        <taxon>Pterygota</taxon>
        <taxon>Neoptera</taxon>
        <taxon>Endopterygota</taxon>
        <taxon>Coleoptera</taxon>
        <taxon>Polyphaga</taxon>
        <taxon>Cucujiformia</taxon>
        <taxon>Chrysomeloidea</taxon>
        <taxon>Chrysomelidae</taxon>
        <taxon>Chrysomelinae</taxon>
        <taxon>Chrysomelini</taxon>
        <taxon>Phaedon</taxon>
    </lineage>
</organism>
<dbReference type="GO" id="GO:0005886">
    <property type="term" value="C:plasma membrane"/>
    <property type="evidence" value="ECO:0007669"/>
    <property type="project" value="UniProtKB-SubCell"/>
</dbReference>
<feature type="binding site" evidence="14">
    <location>
        <position position="296"/>
    </location>
    <ligand>
        <name>Zn(2+)</name>
        <dbReference type="ChEBI" id="CHEBI:29105"/>
        <note>catalytic</note>
    </ligand>
</feature>
<dbReference type="GO" id="GO:0098552">
    <property type="term" value="C:side of membrane"/>
    <property type="evidence" value="ECO:0007669"/>
    <property type="project" value="UniProtKB-KW"/>
</dbReference>
<dbReference type="Gene3D" id="1.10.390.10">
    <property type="entry name" value="Neutral Protease Domain 2"/>
    <property type="match status" value="1"/>
</dbReference>
<evidence type="ECO:0000259" key="15">
    <source>
        <dbReference type="SMART" id="SM01263"/>
    </source>
</evidence>
<keyword evidence="8" id="KW-0378">Hydrolase</keyword>
<dbReference type="Proteomes" id="UP001153737">
    <property type="component" value="Chromosome 5"/>
</dbReference>
<proteinExistence type="inferred from homology"/>
<evidence type="ECO:0000256" key="8">
    <source>
        <dbReference type="ARBA" id="ARBA00022801"/>
    </source>
</evidence>
<dbReference type="InterPro" id="IPR027268">
    <property type="entry name" value="Peptidase_M4/M1_CTD_sf"/>
</dbReference>
<dbReference type="FunFam" id="1.10.390.10:FF:000003">
    <property type="entry name" value="Leukotriene A(4) hydrolase"/>
    <property type="match status" value="1"/>
</dbReference>
<keyword evidence="9 14" id="KW-0862">Zinc</keyword>
<evidence type="ECO:0000313" key="16">
    <source>
        <dbReference type="EMBL" id="CAH1169848.1"/>
    </source>
</evidence>
<keyword evidence="7 14" id="KW-0479">Metal-binding</keyword>
<dbReference type="GO" id="GO:0004177">
    <property type="term" value="F:aminopeptidase activity"/>
    <property type="evidence" value="ECO:0007669"/>
    <property type="project" value="TreeGrafter"/>
</dbReference>
<dbReference type="SMART" id="SM01263">
    <property type="entry name" value="Leuk-A4-hydro_C"/>
    <property type="match status" value="1"/>
</dbReference>
<dbReference type="GO" id="GO:0008270">
    <property type="term" value="F:zinc ion binding"/>
    <property type="evidence" value="ECO:0007669"/>
    <property type="project" value="InterPro"/>
</dbReference>
<feature type="domain" description="Peptidase M1 leukotriene A4 hydrolase/aminopeptidase C-terminal" evidence="15">
    <location>
        <begin position="460"/>
        <end position="604"/>
    </location>
</feature>
<dbReference type="Gene3D" id="1.25.40.320">
    <property type="entry name" value="Peptidase M1, leukotriene A4 hydrolase/aminopeptidase C-terminal domain"/>
    <property type="match status" value="1"/>
</dbReference>
<dbReference type="InterPro" id="IPR015211">
    <property type="entry name" value="Peptidase_M1_C"/>
</dbReference>
<dbReference type="Gene3D" id="3.30.2010.30">
    <property type="match status" value="1"/>
</dbReference>
<dbReference type="InterPro" id="IPR042097">
    <property type="entry name" value="Aminopeptidase_N-like_N_sf"/>
</dbReference>
<feature type="binding site" evidence="13">
    <location>
        <begin position="560"/>
        <end position="562"/>
    </location>
    <ligand>
        <name>a peptide</name>
        <dbReference type="ChEBI" id="CHEBI:60466"/>
    </ligand>
</feature>
<evidence type="ECO:0000256" key="14">
    <source>
        <dbReference type="PIRSR" id="PIRSR634015-3"/>
    </source>
</evidence>
<feature type="binding site" evidence="13">
    <location>
        <begin position="267"/>
        <end position="272"/>
    </location>
    <ligand>
        <name>a peptide</name>
        <dbReference type="ChEBI" id="CHEBI:60466"/>
    </ligand>
</feature>
<evidence type="ECO:0000313" key="17">
    <source>
        <dbReference type="Proteomes" id="UP001153737"/>
    </source>
</evidence>
<evidence type="ECO:0000256" key="12">
    <source>
        <dbReference type="PIRSR" id="PIRSR634015-1"/>
    </source>
</evidence>
<evidence type="ECO:0000256" key="6">
    <source>
        <dbReference type="ARBA" id="ARBA00022670"/>
    </source>
</evidence>
<keyword evidence="4" id="KW-0963">Cytoplasm</keyword>
<comment type="similarity">
    <text evidence="3">Belongs to the peptidase M1 family.</text>
</comment>
<dbReference type="AlphaFoldDB" id="A0A9P0GRJ6"/>
<name>A0A9P0GRJ6_PHACE</name>
<keyword evidence="6" id="KW-0645">Protease</keyword>
<evidence type="ECO:0000256" key="11">
    <source>
        <dbReference type="ARBA" id="ARBA00023288"/>
    </source>
</evidence>
<comment type="subcellular location">
    <subcellularLocation>
        <location evidence="2">Cell membrane</location>
        <topology evidence="2">Lipid-anchor</topology>
        <topology evidence="2">GPI-anchor</topology>
    </subcellularLocation>
    <subcellularLocation>
        <location evidence="1">Cytoplasm</location>
    </subcellularLocation>
</comment>
<reference evidence="16" key="2">
    <citation type="submission" date="2022-10" db="EMBL/GenBank/DDBJ databases">
        <authorList>
            <consortium name="ENA_rothamsted_submissions"/>
            <consortium name="culmorum"/>
            <person name="King R."/>
        </authorList>
    </citation>
    <scope>NUCLEOTIDE SEQUENCE</scope>
</reference>
<dbReference type="PRINTS" id="PR00756">
    <property type="entry name" value="ALADIPTASE"/>
</dbReference>
<evidence type="ECO:0000256" key="9">
    <source>
        <dbReference type="ARBA" id="ARBA00022833"/>
    </source>
</evidence>
<dbReference type="SUPFAM" id="SSF48371">
    <property type="entry name" value="ARM repeat"/>
    <property type="match status" value="1"/>
</dbReference>
<dbReference type="GO" id="GO:0043171">
    <property type="term" value="P:peptide catabolic process"/>
    <property type="evidence" value="ECO:0007669"/>
    <property type="project" value="TreeGrafter"/>
</dbReference>
<keyword evidence="17" id="KW-1185">Reference proteome</keyword>
<evidence type="ECO:0000256" key="4">
    <source>
        <dbReference type="ARBA" id="ARBA00022490"/>
    </source>
</evidence>
<dbReference type="SUPFAM" id="SSF55486">
    <property type="entry name" value="Metalloproteases ('zincins'), catalytic domain"/>
    <property type="match status" value="1"/>
</dbReference>
<keyword evidence="11" id="KW-0449">Lipoprotein</keyword>
<dbReference type="CDD" id="cd09599">
    <property type="entry name" value="M1_LTA4H"/>
    <property type="match status" value="1"/>
</dbReference>
<dbReference type="Pfam" id="PF17900">
    <property type="entry name" value="Peptidase_M1_N"/>
    <property type="match status" value="1"/>
</dbReference>
<dbReference type="InterPro" id="IPR016024">
    <property type="entry name" value="ARM-type_fold"/>
</dbReference>
<feature type="active site" description="Proton acceptor" evidence="12">
    <location>
        <position position="297"/>
    </location>
</feature>
<evidence type="ECO:0000256" key="5">
    <source>
        <dbReference type="ARBA" id="ARBA00022622"/>
    </source>
</evidence>
<dbReference type="PANTHER" id="PTHR45726">
    <property type="entry name" value="LEUKOTRIENE A-4 HYDROLASE"/>
    <property type="match status" value="1"/>
</dbReference>
<dbReference type="GO" id="GO:0008237">
    <property type="term" value="F:metallopeptidase activity"/>
    <property type="evidence" value="ECO:0007669"/>
    <property type="project" value="UniProtKB-KW"/>
</dbReference>
<feature type="active site" description="Proton donor" evidence="12">
    <location>
        <position position="384"/>
    </location>
</feature>
<dbReference type="Pfam" id="PF01433">
    <property type="entry name" value="Peptidase_M1"/>
    <property type="match status" value="1"/>
</dbReference>
<evidence type="ECO:0000256" key="10">
    <source>
        <dbReference type="ARBA" id="ARBA00023049"/>
    </source>
</evidence>
<dbReference type="Pfam" id="PF09127">
    <property type="entry name" value="Leuk-A4-hydro_C"/>
    <property type="match status" value="1"/>
</dbReference>